<feature type="transmembrane region" description="Helical" evidence="8">
    <location>
        <begin position="137"/>
        <end position="158"/>
    </location>
</feature>
<keyword evidence="3" id="KW-0813">Transport</keyword>
<reference evidence="9 10" key="1">
    <citation type="journal article" date="2020" name="J. Clin. Microbiol.">
        <title>Assessing the Genetic Diversity of Austrian Corynebacterium diphtheriae Clinical Isolates, 2011-2019.</title>
        <authorList>
            <person name="Schaeffer J."/>
            <person name="Huhulescu S."/>
            <person name="Stoeger A."/>
            <person name="Allerberger F."/>
            <person name="Ruppitsch W."/>
        </authorList>
    </citation>
    <scope>NUCLEOTIDE SEQUENCE [LARGE SCALE GENOMIC DNA]</scope>
    <source>
        <strain evidence="9 10">04-17</strain>
    </source>
</reference>
<evidence type="ECO:0000256" key="3">
    <source>
        <dbReference type="ARBA" id="ARBA00022448"/>
    </source>
</evidence>
<dbReference type="SUPFAM" id="SSF81345">
    <property type="entry name" value="ABC transporter involved in vitamin B12 uptake, BtuC"/>
    <property type="match status" value="1"/>
</dbReference>
<feature type="transmembrane region" description="Helical" evidence="8">
    <location>
        <begin position="50"/>
        <end position="67"/>
    </location>
</feature>
<feature type="transmembrane region" description="Helical" evidence="8">
    <location>
        <begin position="79"/>
        <end position="100"/>
    </location>
</feature>
<evidence type="ECO:0000256" key="1">
    <source>
        <dbReference type="ARBA" id="ARBA00004651"/>
    </source>
</evidence>
<keyword evidence="10" id="KW-1185">Reference proteome</keyword>
<comment type="similarity">
    <text evidence="2">Belongs to the binding-protein-dependent transport system permease family. FecCD subfamily.</text>
</comment>
<evidence type="ECO:0000256" key="2">
    <source>
        <dbReference type="ARBA" id="ARBA00007935"/>
    </source>
</evidence>
<evidence type="ECO:0000256" key="6">
    <source>
        <dbReference type="ARBA" id="ARBA00022989"/>
    </source>
</evidence>
<sequence>MLLLCAVLLLCIGSLIFGAKPLSLSALLQATPGNDAEAALIVWDLRAPRTLIGLIVGMSLGIAGSLLQGLTRNPVADPVLLGIGAGAGLGITGATFLLHVSTITSTVWFGLLGSFVAAVTLVAIGQRIGTGMSGLTLILGGVAVQAGFMAISSALIIYDQQSLGTYRLWTVGSLAGRPTAIFLPLLLLLVLGLAIALYTAIKLNILALGDEIAVSMGESVRRIQLFGFLAVAILTTVAVAAAGPIAFVGLMCAHLAALAGQADWRWNVALAGLLGMCVVLFGDIVGRLIAQPAEVPAGIVLVLIGAPYFIMQIKRSGVRA</sequence>
<dbReference type="RefSeq" id="WP_159461348.1">
    <property type="nucleotide sequence ID" value="NZ_CANNXG010000083.1"/>
</dbReference>
<keyword evidence="6 8" id="KW-1133">Transmembrane helix</keyword>
<feature type="transmembrane region" description="Helical" evidence="8">
    <location>
        <begin position="225"/>
        <end position="258"/>
    </location>
</feature>
<dbReference type="Gene3D" id="1.10.3470.10">
    <property type="entry name" value="ABC transporter involved in vitamin B12 uptake, BtuC"/>
    <property type="match status" value="1"/>
</dbReference>
<dbReference type="Pfam" id="PF01032">
    <property type="entry name" value="FecCD"/>
    <property type="match status" value="1"/>
</dbReference>
<gene>
    <name evidence="9" type="ORF">I4J41_12740</name>
</gene>
<protein>
    <submittedName>
        <fullName evidence="9">Iron ABC transporter permease</fullName>
    </submittedName>
</protein>
<dbReference type="Proteomes" id="UP000615580">
    <property type="component" value="Unassembled WGS sequence"/>
</dbReference>
<name>A0ABS0LGL7_9CORY</name>
<dbReference type="InterPro" id="IPR000522">
    <property type="entry name" value="ABC_transptr_permease_BtuC"/>
</dbReference>
<organism evidence="9 10">
    <name type="scientific">Corynebacterium belfantii</name>
    <dbReference type="NCBI Taxonomy" id="2014537"/>
    <lineage>
        <taxon>Bacteria</taxon>
        <taxon>Bacillati</taxon>
        <taxon>Actinomycetota</taxon>
        <taxon>Actinomycetes</taxon>
        <taxon>Mycobacteriales</taxon>
        <taxon>Corynebacteriaceae</taxon>
        <taxon>Corynebacterium</taxon>
    </lineage>
</organism>
<feature type="transmembrane region" description="Helical" evidence="8">
    <location>
        <begin position="106"/>
        <end position="125"/>
    </location>
</feature>
<feature type="transmembrane region" description="Helical" evidence="8">
    <location>
        <begin position="293"/>
        <end position="311"/>
    </location>
</feature>
<accession>A0ABS0LGL7</accession>
<keyword evidence="5 8" id="KW-0812">Transmembrane</keyword>
<dbReference type="CDD" id="cd06550">
    <property type="entry name" value="TM_ABC_iron-siderophores_like"/>
    <property type="match status" value="1"/>
</dbReference>
<keyword evidence="4" id="KW-1003">Cell membrane</keyword>
<evidence type="ECO:0000313" key="10">
    <source>
        <dbReference type="Proteomes" id="UP000615580"/>
    </source>
</evidence>
<dbReference type="InterPro" id="IPR037294">
    <property type="entry name" value="ABC_BtuC-like"/>
</dbReference>
<dbReference type="PANTHER" id="PTHR30472">
    <property type="entry name" value="FERRIC ENTEROBACTIN TRANSPORT SYSTEM PERMEASE PROTEIN"/>
    <property type="match status" value="1"/>
</dbReference>
<evidence type="ECO:0000256" key="5">
    <source>
        <dbReference type="ARBA" id="ARBA00022692"/>
    </source>
</evidence>
<evidence type="ECO:0000256" key="7">
    <source>
        <dbReference type="ARBA" id="ARBA00023136"/>
    </source>
</evidence>
<evidence type="ECO:0000313" key="9">
    <source>
        <dbReference type="EMBL" id="MBG9355378.1"/>
    </source>
</evidence>
<comment type="subcellular location">
    <subcellularLocation>
        <location evidence="1">Cell membrane</location>
        <topology evidence="1">Multi-pass membrane protein</topology>
    </subcellularLocation>
</comment>
<evidence type="ECO:0000256" key="4">
    <source>
        <dbReference type="ARBA" id="ARBA00022475"/>
    </source>
</evidence>
<evidence type="ECO:0000256" key="8">
    <source>
        <dbReference type="SAM" id="Phobius"/>
    </source>
</evidence>
<dbReference type="PANTHER" id="PTHR30472:SF1">
    <property type="entry name" value="FE(3+) DICITRATE TRANSPORT SYSTEM PERMEASE PROTEIN FECC-RELATED"/>
    <property type="match status" value="1"/>
</dbReference>
<feature type="transmembrane region" description="Helical" evidence="8">
    <location>
        <begin position="264"/>
        <end position="286"/>
    </location>
</feature>
<feature type="transmembrane region" description="Helical" evidence="8">
    <location>
        <begin position="178"/>
        <end position="201"/>
    </location>
</feature>
<keyword evidence="7 8" id="KW-0472">Membrane</keyword>
<comment type="caution">
    <text evidence="9">The sequence shown here is derived from an EMBL/GenBank/DDBJ whole genome shotgun (WGS) entry which is preliminary data.</text>
</comment>
<dbReference type="EMBL" id="JADQUG010000086">
    <property type="protein sequence ID" value="MBG9355378.1"/>
    <property type="molecule type" value="Genomic_DNA"/>
</dbReference>
<proteinExistence type="inferred from homology"/>